<accession>A0A3B0WAG0</accession>
<evidence type="ECO:0008006" key="2">
    <source>
        <dbReference type="Google" id="ProtNLM"/>
    </source>
</evidence>
<name>A0A3B0WAG0_9ZZZZ</name>
<sequence>MMCFLKRIWFDLRRRVNRKFKVLEGLQQQSNLSLDNIVKEVEVAILAKKSVTGLTAKYKALGGSNNLGFLRHTFVSQSLPKTQNNWITKFALNKLLTRESFFLQWHQENIETKKQFAPDWLTSGQLGKSNVSFVVLECLRPIKSPSFEQVAGLYRACKAGGDIFQTIKTTHTLPPLEPGSRIRDVLVHLVCQFDSPDASVFLDHYIKERNTLLSSFPTEMAHVQKTLKRIFLVIRENIHDYLGLVHGDFKASNMMLSDEKKLKLIDFQYWCYGVRVWDIAFFLSKQKIDFQRSVPVFIECLVLSEQEKKLLIFFYVVAVLLHPKPKQFHWQFKHQLLPALMILNNERVRQ</sequence>
<dbReference type="Gene3D" id="3.90.1200.10">
    <property type="match status" value="1"/>
</dbReference>
<evidence type="ECO:0000313" key="1">
    <source>
        <dbReference type="EMBL" id="VAW49400.1"/>
    </source>
</evidence>
<dbReference type="Pfam" id="PF01633">
    <property type="entry name" value="Choline_kinase"/>
    <property type="match status" value="1"/>
</dbReference>
<proteinExistence type="predicted"/>
<dbReference type="EMBL" id="UOFC01000281">
    <property type="protein sequence ID" value="VAW49400.1"/>
    <property type="molecule type" value="Genomic_DNA"/>
</dbReference>
<gene>
    <name evidence="1" type="ORF">MNBD_GAMMA03-2134</name>
</gene>
<dbReference type="InterPro" id="IPR011009">
    <property type="entry name" value="Kinase-like_dom_sf"/>
</dbReference>
<organism evidence="1">
    <name type="scientific">hydrothermal vent metagenome</name>
    <dbReference type="NCBI Taxonomy" id="652676"/>
    <lineage>
        <taxon>unclassified sequences</taxon>
        <taxon>metagenomes</taxon>
        <taxon>ecological metagenomes</taxon>
    </lineage>
</organism>
<dbReference type="SUPFAM" id="SSF56112">
    <property type="entry name" value="Protein kinase-like (PK-like)"/>
    <property type="match status" value="1"/>
</dbReference>
<protein>
    <recommendedName>
        <fullName evidence="2">Aminoglycoside phosphotransferase domain-containing protein</fullName>
    </recommendedName>
</protein>
<reference evidence="1" key="1">
    <citation type="submission" date="2018-06" db="EMBL/GenBank/DDBJ databases">
        <authorList>
            <person name="Zhirakovskaya E."/>
        </authorList>
    </citation>
    <scope>NUCLEOTIDE SEQUENCE</scope>
</reference>
<dbReference type="AlphaFoldDB" id="A0A3B0WAG0"/>